<dbReference type="KEGG" id="bpb:bpr_II418"/>
<organism evidence="2 3">
    <name type="scientific">Butyrivibrio proteoclasticus (strain ATCC 51982 / DSM 14932 / B316)</name>
    <name type="common">Clostridium proteoclasticum</name>
    <dbReference type="NCBI Taxonomy" id="515622"/>
    <lineage>
        <taxon>Bacteria</taxon>
        <taxon>Bacillati</taxon>
        <taxon>Bacillota</taxon>
        <taxon>Clostridia</taxon>
        <taxon>Lachnospirales</taxon>
        <taxon>Lachnospiraceae</taxon>
        <taxon>Butyrivibrio</taxon>
    </lineage>
</organism>
<accession>E0S4M3</accession>
<keyword evidence="3" id="KW-1185">Reference proteome</keyword>
<evidence type="ECO:0000313" key="2">
    <source>
        <dbReference type="EMBL" id="ADL36355.1"/>
    </source>
</evidence>
<protein>
    <submittedName>
        <fullName evidence="2">Uncharacterized protein</fullName>
    </submittedName>
</protein>
<dbReference type="AlphaFoldDB" id="E0S4M3"/>
<dbReference type="Proteomes" id="UP000001299">
    <property type="component" value="Plasmid pCY360"/>
</dbReference>
<name>E0S4M3_BUTPB</name>
<evidence type="ECO:0000256" key="1">
    <source>
        <dbReference type="SAM" id="Phobius"/>
    </source>
</evidence>
<gene>
    <name evidence="2" type="ordered locus">bpr_II418</name>
</gene>
<reference evidence="2 3" key="1">
    <citation type="journal article" date="2010" name="PLoS ONE">
        <title>The glycobiome of the rumen bacterium Butyrivibrio proteoclasticus B316(T) highlights adaptation to a polysaccharide-rich environment.</title>
        <authorList>
            <person name="Kelly W.J."/>
            <person name="Leahy S.C."/>
            <person name="Altermann E."/>
            <person name="Yeoman C.J."/>
            <person name="Dunne J.C."/>
            <person name="Kong Z."/>
            <person name="Pacheco D.M."/>
            <person name="Li D."/>
            <person name="Noel S.J."/>
            <person name="Moon C.D."/>
            <person name="Cookson A.L."/>
            <person name="Attwood G.T."/>
        </authorList>
    </citation>
    <scope>NUCLEOTIDE SEQUENCE [LARGE SCALE GENOMIC DNA]</scope>
    <source>
        <strain evidence="3">ATCC 51982 / DSM 14932 / B316</strain>
        <plasmid evidence="3">Plasmid pCY360</plasmid>
    </source>
</reference>
<sequence length="162" mass="18809">MTYFITNSRSRKGDPSHNRLHRKGFPRALFIIPVIVFIIAELANKLGVSRQAADQRLKTLRDKAQLIENGVDTRIYEIVEKKYNGNQFVVSREEYTEIYKYAASARNNAHIIVNRVLKNYERYMKAGLPIEEMVELEDATCTRKKNNARAQNKINIILQKPL</sequence>
<dbReference type="HOGENOM" id="CLU_1632288_0_0_9"/>
<geneLocation type="plasmid" evidence="2 3">
    <name>pCY360</name>
</geneLocation>
<keyword evidence="1" id="KW-0472">Membrane</keyword>
<keyword evidence="1" id="KW-0812">Transmembrane</keyword>
<keyword evidence="1" id="KW-1133">Transmembrane helix</keyword>
<keyword evidence="2" id="KW-0614">Plasmid</keyword>
<evidence type="ECO:0000313" key="3">
    <source>
        <dbReference type="Proteomes" id="UP000001299"/>
    </source>
</evidence>
<proteinExistence type="predicted"/>
<feature type="transmembrane region" description="Helical" evidence="1">
    <location>
        <begin position="28"/>
        <end position="48"/>
    </location>
</feature>
<dbReference type="EMBL" id="CP001812">
    <property type="protein sequence ID" value="ADL36355.1"/>
    <property type="molecule type" value="Genomic_DNA"/>
</dbReference>